<keyword evidence="3" id="KW-1185">Reference proteome</keyword>
<feature type="transmembrane region" description="Helical" evidence="1">
    <location>
        <begin position="27"/>
        <end position="48"/>
    </location>
</feature>
<keyword evidence="1" id="KW-0812">Transmembrane</keyword>
<organism evidence="2 3">
    <name type="scientific">Luedemannella helvata</name>
    <dbReference type="NCBI Taxonomy" id="349315"/>
    <lineage>
        <taxon>Bacteria</taxon>
        <taxon>Bacillati</taxon>
        <taxon>Actinomycetota</taxon>
        <taxon>Actinomycetes</taxon>
        <taxon>Micromonosporales</taxon>
        <taxon>Micromonosporaceae</taxon>
        <taxon>Luedemannella</taxon>
    </lineage>
</organism>
<name>A0ABN2L307_9ACTN</name>
<accession>A0ABN2L307</accession>
<sequence>MIDDDRDVEEFVMPYVRGHYRRAPGTAGYSTLMVVLAVVAALLLIYFLTR</sequence>
<proteinExistence type="predicted"/>
<protein>
    <submittedName>
        <fullName evidence="2">Uncharacterized protein</fullName>
    </submittedName>
</protein>
<evidence type="ECO:0000313" key="3">
    <source>
        <dbReference type="Proteomes" id="UP001500655"/>
    </source>
</evidence>
<comment type="caution">
    <text evidence="2">The sequence shown here is derived from an EMBL/GenBank/DDBJ whole genome shotgun (WGS) entry which is preliminary data.</text>
</comment>
<evidence type="ECO:0000313" key="2">
    <source>
        <dbReference type="EMBL" id="GAA1771052.1"/>
    </source>
</evidence>
<dbReference type="Proteomes" id="UP001500655">
    <property type="component" value="Unassembled WGS sequence"/>
</dbReference>
<gene>
    <name evidence="2" type="ORF">GCM10009681_48150</name>
</gene>
<dbReference type="EMBL" id="BAAALS010000029">
    <property type="protein sequence ID" value="GAA1771052.1"/>
    <property type="molecule type" value="Genomic_DNA"/>
</dbReference>
<keyword evidence="1" id="KW-0472">Membrane</keyword>
<evidence type="ECO:0000256" key="1">
    <source>
        <dbReference type="SAM" id="Phobius"/>
    </source>
</evidence>
<keyword evidence="1" id="KW-1133">Transmembrane helix</keyword>
<reference evidence="2 3" key="1">
    <citation type="journal article" date="2019" name="Int. J. Syst. Evol. Microbiol.">
        <title>The Global Catalogue of Microorganisms (GCM) 10K type strain sequencing project: providing services to taxonomists for standard genome sequencing and annotation.</title>
        <authorList>
            <consortium name="The Broad Institute Genomics Platform"/>
            <consortium name="The Broad Institute Genome Sequencing Center for Infectious Disease"/>
            <person name="Wu L."/>
            <person name="Ma J."/>
        </authorList>
    </citation>
    <scope>NUCLEOTIDE SEQUENCE [LARGE SCALE GENOMIC DNA]</scope>
    <source>
        <strain evidence="2 3">JCM 13249</strain>
    </source>
</reference>